<dbReference type="InterPro" id="IPR006644">
    <property type="entry name" value="Cadg"/>
</dbReference>
<dbReference type="SUPFAM" id="SSF49313">
    <property type="entry name" value="Cadherin-like"/>
    <property type="match status" value="2"/>
</dbReference>
<evidence type="ECO:0000256" key="3">
    <source>
        <dbReference type="ARBA" id="ARBA00022825"/>
    </source>
</evidence>
<dbReference type="OrthoDB" id="355609at2"/>
<name>A0A2T0T370_9BACT</name>
<dbReference type="InterPro" id="IPR013783">
    <property type="entry name" value="Ig-like_fold"/>
</dbReference>
<dbReference type="InterPro" id="IPR036852">
    <property type="entry name" value="Peptidase_S8/S53_dom_sf"/>
</dbReference>
<dbReference type="GO" id="GO:0006508">
    <property type="term" value="P:proteolysis"/>
    <property type="evidence" value="ECO:0007669"/>
    <property type="project" value="UniProtKB-KW"/>
</dbReference>
<feature type="chain" id="PRO_5015625007" evidence="4">
    <location>
        <begin position="28"/>
        <end position="1155"/>
    </location>
</feature>
<feature type="domain" description="Dystroglycan-type cadherin-like" evidence="5">
    <location>
        <begin position="882"/>
        <end position="975"/>
    </location>
</feature>
<dbReference type="SMART" id="SM00736">
    <property type="entry name" value="CADG"/>
    <property type="match status" value="2"/>
</dbReference>
<dbReference type="PROSITE" id="PS00138">
    <property type="entry name" value="SUBTILASE_SER"/>
    <property type="match status" value="1"/>
</dbReference>
<dbReference type="Gene3D" id="3.40.50.200">
    <property type="entry name" value="Peptidase S8/S53 domain"/>
    <property type="match status" value="1"/>
</dbReference>
<dbReference type="SUPFAM" id="SSF52743">
    <property type="entry name" value="Subtilisin-like"/>
    <property type="match status" value="1"/>
</dbReference>
<dbReference type="CDD" id="cd05562">
    <property type="entry name" value="Peptidases_S53_like"/>
    <property type="match status" value="1"/>
</dbReference>
<dbReference type="RefSeq" id="WP_106137730.1">
    <property type="nucleotide sequence ID" value="NZ_PVTE01000007.1"/>
</dbReference>
<keyword evidence="7" id="KW-1185">Reference proteome</keyword>
<dbReference type="GO" id="GO:0016020">
    <property type="term" value="C:membrane"/>
    <property type="evidence" value="ECO:0007669"/>
    <property type="project" value="InterPro"/>
</dbReference>
<dbReference type="InterPro" id="IPR000209">
    <property type="entry name" value="Peptidase_S8/S53_dom"/>
</dbReference>
<proteinExistence type="predicted"/>
<feature type="domain" description="Dystroglycan-type cadherin-like" evidence="5">
    <location>
        <begin position="693"/>
        <end position="785"/>
    </location>
</feature>
<evidence type="ECO:0000256" key="4">
    <source>
        <dbReference type="SAM" id="SignalP"/>
    </source>
</evidence>
<dbReference type="InterPro" id="IPR015919">
    <property type="entry name" value="Cadherin-like_sf"/>
</dbReference>
<evidence type="ECO:0000259" key="5">
    <source>
        <dbReference type="SMART" id="SM00736"/>
    </source>
</evidence>
<keyword evidence="1" id="KW-0645">Protease</keyword>
<keyword evidence="2" id="KW-0378">Hydrolase</keyword>
<protein>
    <submittedName>
        <fullName evidence="6">Putative secreted protein (Por secretion system target)</fullName>
    </submittedName>
</protein>
<dbReference type="AlphaFoldDB" id="A0A2T0T370"/>
<dbReference type="EMBL" id="PVTE01000007">
    <property type="protein sequence ID" value="PRY40106.1"/>
    <property type="molecule type" value="Genomic_DNA"/>
</dbReference>
<dbReference type="Pfam" id="PF05345">
    <property type="entry name" value="He_PIG"/>
    <property type="match status" value="2"/>
</dbReference>
<feature type="signal peptide" evidence="4">
    <location>
        <begin position="1"/>
        <end position="27"/>
    </location>
</feature>
<keyword evidence="4" id="KW-0732">Signal</keyword>
<dbReference type="Pfam" id="PF00082">
    <property type="entry name" value="Peptidase_S8"/>
    <property type="match status" value="1"/>
</dbReference>
<reference evidence="6 7" key="1">
    <citation type="submission" date="2018-03" db="EMBL/GenBank/DDBJ databases">
        <title>Genomic Encyclopedia of Archaeal and Bacterial Type Strains, Phase II (KMG-II): from individual species to whole genera.</title>
        <authorList>
            <person name="Goeker M."/>
        </authorList>
    </citation>
    <scope>NUCLEOTIDE SEQUENCE [LARGE SCALE GENOMIC DNA]</scope>
    <source>
        <strain evidence="6 7">DSM 28354</strain>
    </source>
</reference>
<evidence type="ECO:0000256" key="2">
    <source>
        <dbReference type="ARBA" id="ARBA00022801"/>
    </source>
</evidence>
<dbReference type="InterPro" id="IPR023828">
    <property type="entry name" value="Peptidase_S8_Ser-AS"/>
</dbReference>
<evidence type="ECO:0000313" key="6">
    <source>
        <dbReference type="EMBL" id="PRY40106.1"/>
    </source>
</evidence>
<dbReference type="Gene3D" id="2.60.40.10">
    <property type="entry name" value="Immunoglobulins"/>
    <property type="match status" value="2"/>
</dbReference>
<dbReference type="NCBIfam" id="TIGR04183">
    <property type="entry name" value="Por_Secre_tail"/>
    <property type="match status" value="1"/>
</dbReference>
<dbReference type="GO" id="GO:0004252">
    <property type="term" value="F:serine-type endopeptidase activity"/>
    <property type="evidence" value="ECO:0007669"/>
    <property type="project" value="InterPro"/>
</dbReference>
<evidence type="ECO:0000256" key="1">
    <source>
        <dbReference type="ARBA" id="ARBA00022670"/>
    </source>
</evidence>
<dbReference type="Proteomes" id="UP000238375">
    <property type="component" value="Unassembled WGS sequence"/>
</dbReference>
<gene>
    <name evidence="6" type="ORF">CLV58_107200</name>
</gene>
<sequence>MIKQLRAGSLVVLLCGTLLSVPRDASAQTPTKEAARVAKMTPDLLAVMKGRPSTNGRMAAPGPGGSADDYVIVDGAVAIEGVAVDQRGDALLAQLQALGLREGVAFKSMIFGYLPIDRLDELKDVSGLHYARPYYKPINNAGKVTSQGDKSLRADVARATYSVTGAGSKVGVISDTYNALKGAAAGVASGDLPAEGVQVIDDLPSGTDEGRAMAEIVHDVAPGAAIAFNTAFRGQAGFAKGIIDLANAGCNIIVDDVIYFAEPFFQDGIIGQAVDQVVTNNNVSYFSSAGNQGRASYMSQFRNSGIVLPGYGVAHDFGGGDIYQKVTIPTGGTIRLSFQWDDPFRSVSGGTGAKTDLDILIYRGNSLVSSSASDNIFSGDPVEITGTYTNTTGAPLEVNVVIVKYAGPDPGTIRWVNVGSRTSIVEYNTQTGASFGHSNATRAICVGAAPYFSTPAYNSQLSTAVIETFSSAGGVPIYFDATGQRINGTTGVTRQKPEITAVDGGNNTFFGNDYEPDGFPNFFGTSAAAPHAAAVAALMQERAGNRLSPAQVLATMQQTALDMDDPVTPGFDTGFDFGTGYGFVQADKALQTLGGSTLVITGVNTLSCVSTSETERQLTFNPQYSGSNGQPIAFRVVNEKDATTDVGPYTIRMYTDNPVITLRAEQAGAAGIASFSYNWLAACTTATTTNQPPVFNGVPTLSGTINTAFRYAIPATAFTDPEGQPMTFAMTNLPAGLVFDVPTRVISGTPQQLGTTHAALTATDPSGATTSGTVTISVSDPAPTPADPASLTITSFTCNTLSTNRFSVDFVVGYSNGTFTPALPALFMNGVTGDGQLGVRYTYFYDENQYILPIQDQATRSTYFVWNFRAACGSAPVANRPPVFNGTTAQSGVVGVPFSYTLPATTFTDPDGQVGLTYTAASLPPGLTFTASTRVIRGTPTTAGQYTVQLTARDPGALTARGTLPITITQTAPVTFAITSVNTTGCERLSPSLRLVTFTPQYAGASGAPIMFHAVNEAMPTTNAGPYSLNLYTDNPTILLRAEQDGTVTTYTYNWLAVCTANSRLGVSETREALDVAVLANPSAGETIEVEIRGASGQPLEWQLVDERGQAVSRSSVKQAATVERQTVKLGRQLGVYLLTVSTPEQTKTVRVLKN</sequence>
<dbReference type="GO" id="GO:0005509">
    <property type="term" value="F:calcium ion binding"/>
    <property type="evidence" value="ECO:0007669"/>
    <property type="project" value="InterPro"/>
</dbReference>
<comment type="caution">
    <text evidence="6">The sequence shown here is derived from an EMBL/GenBank/DDBJ whole genome shotgun (WGS) entry which is preliminary data.</text>
</comment>
<organism evidence="6 7">
    <name type="scientific">Spirosoma oryzae</name>
    <dbReference type="NCBI Taxonomy" id="1469603"/>
    <lineage>
        <taxon>Bacteria</taxon>
        <taxon>Pseudomonadati</taxon>
        <taxon>Bacteroidota</taxon>
        <taxon>Cytophagia</taxon>
        <taxon>Cytophagales</taxon>
        <taxon>Cytophagaceae</taxon>
        <taxon>Spirosoma</taxon>
    </lineage>
</organism>
<accession>A0A2T0T370</accession>
<evidence type="ECO:0000313" key="7">
    <source>
        <dbReference type="Proteomes" id="UP000238375"/>
    </source>
</evidence>
<dbReference type="InterPro" id="IPR026444">
    <property type="entry name" value="Secre_tail"/>
</dbReference>
<keyword evidence="3" id="KW-0720">Serine protease</keyword>
<dbReference type="InterPro" id="IPR034075">
    <property type="entry name" value="Glr3161-like_dom"/>
</dbReference>